<evidence type="ECO:0000313" key="1">
    <source>
        <dbReference type="EMBL" id="CAB1444782.1"/>
    </source>
</evidence>
<evidence type="ECO:0000313" key="2">
    <source>
        <dbReference type="Proteomes" id="UP001153269"/>
    </source>
</evidence>
<proteinExistence type="predicted"/>
<keyword evidence="2" id="KW-1185">Reference proteome</keyword>
<gene>
    <name evidence="1" type="ORF">PLEPLA_LOCUS32500</name>
</gene>
<organism evidence="1 2">
    <name type="scientific">Pleuronectes platessa</name>
    <name type="common">European plaice</name>
    <dbReference type="NCBI Taxonomy" id="8262"/>
    <lineage>
        <taxon>Eukaryota</taxon>
        <taxon>Metazoa</taxon>
        <taxon>Chordata</taxon>
        <taxon>Craniata</taxon>
        <taxon>Vertebrata</taxon>
        <taxon>Euteleostomi</taxon>
        <taxon>Actinopterygii</taxon>
        <taxon>Neopterygii</taxon>
        <taxon>Teleostei</taxon>
        <taxon>Neoteleostei</taxon>
        <taxon>Acanthomorphata</taxon>
        <taxon>Carangaria</taxon>
        <taxon>Pleuronectiformes</taxon>
        <taxon>Pleuronectoidei</taxon>
        <taxon>Pleuronectidae</taxon>
        <taxon>Pleuronectes</taxon>
    </lineage>
</organism>
<dbReference type="AlphaFoldDB" id="A0A9N7V8A8"/>
<comment type="caution">
    <text evidence="1">The sequence shown here is derived from an EMBL/GenBank/DDBJ whole genome shotgun (WGS) entry which is preliminary data.</text>
</comment>
<sequence>MERGEEVKRIRGRWEAKRAARSVRLTVSEERGERSREHRGAPTYRAAFIAMMWVTDEGFLSGSSSHKLPSIPAMLCEQMNHSITIEDTASRFIYITMRVPFTA</sequence>
<reference evidence="1" key="1">
    <citation type="submission" date="2020-03" db="EMBL/GenBank/DDBJ databases">
        <authorList>
            <person name="Weist P."/>
        </authorList>
    </citation>
    <scope>NUCLEOTIDE SEQUENCE</scope>
</reference>
<dbReference type="Proteomes" id="UP001153269">
    <property type="component" value="Unassembled WGS sequence"/>
</dbReference>
<accession>A0A9N7V8A8</accession>
<protein>
    <submittedName>
        <fullName evidence="1">Uncharacterized protein</fullName>
    </submittedName>
</protein>
<dbReference type="EMBL" id="CADEAL010003447">
    <property type="protein sequence ID" value="CAB1444782.1"/>
    <property type="molecule type" value="Genomic_DNA"/>
</dbReference>
<name>A0A9N7V8A8_PLEPL</name>